<organism evidence="1 2">
    <name type="scientific">Coniosporium uncinatum</name>
    <dbReference type="NCBI Taxonomy" id="93489"/>
    <lineage>
        <taxon>Eukaryota</taxon>
        <taxon>Fungi</taxon>
        <taxon>Dikarya</taxon>
        <taxon>Ascomycota</taxon>
        <taxon>Pezizomycotina</taxon>
        <taxon>Dothideomycetes</taxon>
        <taxon>Dothideomycetes incertae sedis</taxon>
        <taxon>Coniosporium</taxon>
    </lineage>
</organism>
<name>A0ACC3D1U8_9PEZI</name>
<feature type="non-terminal residue" evidence="1">
    <location>
        <position position="1"/>
    </location>
</feature>
<evidence type="ECO:0000313" key="1">
    <source>
        <dbReference type="EMBL" id="KAK3060599.1"/>
    </source>
</evidence>
<keyword evidence="2" id="KW-1185">Reference proteome</keyword>
<reference evidence="1" key="1">
    <citation type="submission" date="2024-09" db="EMBL/GenBank/DDBJ databases">
        <title>Black Yeasts Isolated from many extreme environments.</title>
        <authorList>
            <person name="Coleine C."/>
            <person name="Stajich J.E."/>
            <person name="Selbmann L."/>
        </authorList>
    </citation>
    <scope>NUCLEOTIDE SEQUENCE</scope>
    <source>
        <strain evidence="1">CCFEE 5737</strain>
    </source>
</reference>
<comment type="caution">
    <text evidence="1">The sequence shown here is derived from an EMBL/GenBank/DDBJ whole genome shotgun (WGS) entry which is preliminary data.</text>
</comment>
<dbReference type="Proteomes" id="UP001186974">
    <property type="component" value="Unassembled WGS sequence"/>
</dbReference>
<sequence>LESWEERKDSVWDFYQSTLDFAPIAHNAHRIEMLSGPGPNGHAVNYVLQSGLTIKCVEISDPFGPTITEESISALIISGETRAGGKAVNDKRKEKGWSELEVLEVDVLDAEDESEQSGKVEENFQNKLSSTEFRRMQSEKARSKSKV</sequence>
<dbReference type="EMBL" id="JAWDJW010008443">
    <property type="protein sequence ID" value="KAK3060599.1"/>
    <property type="molecule type" value="Genomic_DNA"/>
</dbReference>
<protein>
    <submittedName>
        <fullName evidence="1">Uncharacterized protein</fullName>
    </submittedName>
</protein>
<evidence type="ECO:0000313" key="2">
    <source>
        <dbReference type="Proteomes" id="UP001186974"/>
    </source>
</evidence>
<gene>
    <name evidence="1" type="ORF">LTS18_008185</name>
</gene>
<accession>A0ACC3D1U8</accession>
<proteinExistence type="predicted"/>